<gene>
    <name evidence="1" type="ORF">SAMN05216551_109132</name>
</gene>
<dbReference type="STRING" id="1770053.SAMN05216551_109132"/>
<accession>A0A1H2PS82</accession>
<sequence>MIRHDTEDFRARISAAATALLARERQAVDVVAAPAPQLVSRVRRSAPRSALLFRLSLRGAA</sequence>
<proteinExistence type="predicted"/>
<name>A0A1H2PS82_9BURK</name>
<evidence type="ECO:0000313" key="2">
    <source>
        <dbReference type="Proteomes" id="UP000243719"/>
    </source>
</evidence>
<evidence type="ECO:0000313" key="1">
    <source>
        <dbReference type="EMBL" id="SDV49784.1"/>
    </source>
</evidence>
<keyword evidence="2" id="KW-1185">Reference proteome</keyword>
<dbReference type="RefSeq" id="WP_091910272.1">
    <property type="nucleotide sequence ID" value="NZ_FNLO01000009.1"/>
</dbReference>
<dbReference type="EMBL" id="FNLO01000009">
    <property type="protein sequence ID" value="SDV49784.1"/>
    <property type="molecule type" value="Genomic_DNA"/>
</dbReference>
<protein>
    <submittedName>
        <fullName evidence="1">Uncharacterized protein</fullName>
    </submittedName>
</protein>
<dbReference type="Proteomes" id="UP000243719">
    <property type="component" value="Unassembled WGS sequence"/>
</dbReference>
<dbReference type="AlphaFoldDB" id="A0A1H2PS82"/>
<reference evidence="2" key="1">
    <citation type="submission" date="2016-09" db="EMBL/GenBank/DDBJ databases">
        <authorList>
            <person name="Varghese N."/>
            <person name="Submissions S."/>
        </authorList>
    </citation>
    <scope>NUCLEOTIDE SEQUENCE [LARGE SCALE GENOMIC DNA]</scope>
    <source>
        <strain evidence="2">JS23</strain>
    </source>
</reference>
<organism evidence="1 2">
    <name type="scientific">Chitinasiproducens palmae</name>
    <dbReference type="NCBI Taxonomy" id="1770053"/>
    <lineage>
        <taxon>Bacteria</taxon>
        <taxon>Pseudomonadati</taxon>
        <taxon>Pseudomonadota</taxon>
        <taxon>Betaproteobacteria</taxon>
        <taxon>Burkholderiales</taxon>
        <taxon>Burkholderiaceae</taxon>
        <taxon>Chitinasiproducens</taxon>
    </lineage>
</organism>